<dbReference type="Proteomes" id="UP000604381">
    <property type="component" value="Unassembled WGS sequence"/>
</dbReference>
<dbReference type="InterPro" id="IPR036237">
    <property type="entry name" value="Xyl_isomerase-like_sf"/>
</dbReference>
<dbReference type="Gene3D" id="3.20.20.150">
    <property type="entry name" value="Divalent-metal-dependent TIM barrel enzymes"/>
    <property type="match status" value="1"/>
</dbReference>
<feature type="non-terminal residue" evidence="1">
    <location>
        <position position="126"/>
    </location>
</feature>
<name>A0A930XX05_9GAMM</name>
<reference evidence="1" key="1">
    <citation type="submission" date="2020-10" db="EMBL/GenBank/DDBJ databases">
        <title>An improved Amphimedon queenslandica hologenome assembly reveals how three proteobacterial symbionts can extend the metabolic phenotypic of their marine sponge host.</title>
        <authorList>
            <person name="Degnan B."/>
            <person name="Degnan S."/>
            <person name="Xiang X."/>
        </authorList>
    </citation>
    <scope>NUCLEOTIDE SEQUENCE</scope>
    <source>
        <strain evidence="1">AqS2</strain>
    </source>
</reference>
<dbReference type="AlphaFoldDB" id="A0A930XX05"/>
<keyword evidence="2" id="KW-1185">Reference proteome</keyword>
<proteinExistence type="predicted"/>
<sequence>MSAAPGAVRLAVAPIAWRNDDIEEISELYSVADCLRESVEAGYVGTEAGRSYPRDPAQLKELLDAAGIVMASGWWSGMLRTGTVEDEIARIDAELRLYEGVGADIMFYGEIDGSVQAASEPLSRRP</sequence>
<dbReference type="EMBL" id="JADHEI010000044">
    <property type="protein sequence ID" value="MBF2735622.1"/>
    <property type="molecule type" value="Genomic_DNA"/>
</dbReference>
<dbReference type="SUPFAM" id="SSF51658">
    <property type="entry name" value="Xylose isomerase-like"/>
    <property type="match status" value="1"/>
</dbReference>
<evidence type="ECO:0000313" key="1">
    <source>
        <dbReference type="EMBL" id="MBF2735622.1"/>
    </source>
</evidence>
<gene>
    <name evidence="1" type="ORF">ISN26_06065</name>
</gene>
<protein>
    <submittedName>
        <fullName evidence="1">Myo-inosose-2 dehydratase</fullName>
    </submittedName>
</protein>
<organism evidence="1 2">
    <name type="scientific">Candidatus Amphirhobacter heronislandensis</name>
    <dbReference type="NCBI Taxonomy" id="1732024"/>
    <lineage>
        <taxon>Bacteria</taxon>
        <taxon>Pseudomonadati</taxon>
        <taxon>Pseudomonadota</taxon>
        <taxon>Gammaproteobacteria</taxon>
        <taxon>Candidatus Tethybacterales</taxon>
        <taxon>Candidatus Tethybacteraceae</taxon>
        <taxon>Candidatus Amphirhobacter</taxon>
    </lineage>
</organism>
<accession>A0A930XX05</accession>
<evidence type="ECO:0000313" key="2">
    <source>
        <dbReference type="Proteomes" id="UP000604381"/>
    </source>
</evidence>
<comment type="caution">
    <text evidence="1">The sequence shown here is derived from an EMBL/GenBank/DDBJ whole genome shotgun (WGS) entry which is preliminary data.</text>
</comment>